<dbReference type="AlphaFoldDB" id="A0A840V9Q5"/>
<gene>
    <name evidence="1" type="ORF">HNR46_000737</name>
</gene>
<reference evidence="1 2" key="1">
    <citation type="submission" date="2020-08" db="EMBL/GenBank/DDBJ databases">
        <title>Genomic Encyclopedia of Type Strains, Phase IV (KMG-IV): sequencing the most valuable type-strain genomes for metagenomic binning, comparative biology and taxonomic classification.</title>
        <authorList>
            <person name="Goeker M."/>
        </authorList>
    </citation>
    <scope>NUCLEOTIDE SEQUENCE [LARGE SCALE GENOMIC DNA]</scope>
    <source>
        <strain evidence="1 2">YC6886</strain>
    </source>
</reference>
<dbReference type="RefSeq" id="WP_184015866.1">
    <property type="nucleotide sequence ID" value="NZ_JACHFD010000003.1"/>
</dbReference>
<protein>
    <recommendedName>
        <fullName evidence="3">DUF4864 domain-containing protein</fullName>
    </recommendedName>
</protein>
<organism evidence="1 2">
    <name type="scientific">Haloferula luteola</name>
    <dbReference type="NCBI Taxonomy" id="595692"/>
    <lineage>
        <taxon>Bacteria</taxon>
        <taxon>Pseudomonadati</taxon>
        <taxon>Verrucomicrobiota</taxon>
        <taxon>Verrucomicrobiia</taxon>
        <taxon>Verrucomicrobiales</taxon>
        <taxon>Verrucomicrobiaceae</taxon>
        <taxon>Haloferula</taxon>
    </lineage>
</organism>
<accession>A0A840V9Q5</accession>
<dbReference type="Proteomes" id="UP000557717">
    <property type="component" value="Unassembled WGS sequence"/>
</dbReference>
<comment type="caution">
    <text evidence="1">The sequence shown here is derived from an EMBL/GenBank/DDBJ whole genome shotgun (WGS) entry which is preliminary data.</text>
</comment>
<name>A0A840V9Q5_9BACT</name>
<evidence type="ECO:0008006" key="3">
    <source>
        <dbReference type="Google" id="ProtNLM"/>
    </source>
</evidence>
<evidence type="ECO:0000313" key="1">
    <source>
        <dbReference type="EMBL" id="MBB5350509.1"/>
    </source>
</evidence>
<evidence type="ECO:0000313" key="2">
    <source>
        <dbReference type="Proteomes" id="UP000557717"/>
    </source>
</evidence>
<sequence length="165" mass="18665">MKRVSGAAIILALILMSWWWFSPTQIIKRRVASLIDTVQVPTGMSEIGRKSRGAHLADHLAASLEIHPPKHFFQTLPASLKRDSAAAGYAFFATTVRRISLEDLEFDQIDRDGNRAHVVFHLDAIVEMPSVTPVDGILHFDTQWILDPDLGWVMRSIQWHQTGRQ</sequence>
<proteinExistence type="predicted"/>
<dbReference type="EMBL" id="JACHFD010000003">
    <property type="protein sequence ID" value="MBB5350509.1"/>
    <property type="molecule type" value="Genomic_DNA"/>
</dbReference>
<keyword evidence="2" id="KW-1185">Reference proteome</keyword>